<accession>E0NNB7</accession>
<dbReference type="HOGENOM" id="CLU_2808661_0_0_9"/>
<comment type="caution">
    <text evidence="1">The sequence shown here is derived from an EMBL/GenBank/DDBJ whole genome shotgun (WGS) entry which is preliminary data.</text>
</comment>
<reference evidence="1 2" key="1">
    <citation type="submission" date="2010-07" db="EMBL/GenBank/DDBJ databases">
        <authorList>
            <person name="Muzny D."/>
            <person name="Qin X."/>
            <person name="Deng J."/>
            <person name="Jiang H."/>
            <person name="Liu Y."/>
            <person name="Qu J."/>
            <person name="Song X.-Z."/>
            <person name="Zhang L."/>
            <person name="Thornton R."/>
            <person name="Coyle M."/>
            <person name="Francisco L."/>
            <person name="Jackson L."/>
            <person name="Javaid M."/>
            <person name="Korchina V."/>
            <person name="Kovar C."/>
            <person name="Mata R."/>
            <person name="Mathew T."/>
            <person name="Ngo R."/>
            <person name="Nguyen L."/>
            <person name="Nguyen N."/>
            <person name="Okwuonu G."/>
            <person name="Ongeri F."/>
            <person name="Pham C."/>
            <person name="Simmons D."/>
            <person name="Wilczek-Boney K."/>
            <person name="Hale W."/>
            <person name="Jakkamsetti A."/>
            <person name="Pham P."/>
            <person name="Ruth R."/>
            <person name="San Lucas F."/>
            <person name="Warren J."/>
            <person name="Zhang J."/>
            <person name="Zhao Z."/>
            <person name="Zhou C."/>
            <person name="Zhu D."/>
            <person name="Lee S."/>
            <person name="Bess C."/>
            <person name="Blankenburg K."/>
            <person name="Forbes L."/>
            <person name="Fu Q."/>
            <person name="Gubbala S."/>
            <person name="Hirani K."/>
            <person name="Jayaseelan J.C."/>
            <person name="Lara F."/>
            <person name="Munidasa M."/>
            <person name="Palculict T."/>
            <person name="Patil S."/>
            <person name="Pu L.-L."/>
            <person name="Saada N."/>
            <person name="Tang L."/>
            <person name="Weissenberger G."/>
            <person name="Zhu Y."/>
            <person name="Hemphill L."/>
            <person name="Shang Y."/>
            <person name="Youmans B."/>
            <person name="Ayvaz T."/>
            <person name="Ross M."/>
            <person name="Santibanez J."/>
            <person name="Aqrawi P."/>
            <person name="Gross S."/>
            <person name="Joshi V."/>
            <person name="Fowler G."/>
            <person name="Nazareth L."/>
            <person name="Reid J."/>
            <person name="Worley K."/>
            <person name="Petrosino J."/>
            <person name="Highlander S."/>
            <person name="Gibbs R."/>
        </authorList>
    </citation>
    <scope>NUCLEOTIDE SEQUENCE [LARGE SCALE GENOMIC DNA]</scope>
    <source>
        <strain evidence="1 2">ATCC BAA-1640</strain>
    </source>
</reference>
<protein>
    <submittedName>
        <fullName evidence="1">Uncharacterized protein</fullName>
    </submittedName>
</protein>
<dbReference type="EMBL" id="AEEH01000048">
    <property type="protein sequence ID" value="EFM24790.1"/>
    <property type="molecule type" value="Genomic_DNA"/>
</dbReference>
<dbReference type="RefSeq" id="WP_008902431.1">
    <property type="nucleotide sequence ID" value="NZ_GL397071.1"/>
</dbReference>
<dbReference type="AlphaFoldDB" id="E0NNB7"/>
<dbReference type="STRING" id="862517.HMPREF9225_1656"/>
<evidence type="ECO:0000313" key="1">
    <source>
        <dbReference type="EMBL" id="EFM24790.1"/>
    </source>
</evidence>
<evidence type="ECO:0000313" key="2">
    <source>
        <dbReference type="Proteomes" id="UP000003280"/>
    </source>
</evidence>
<proteinExistence type="predicted"/>
<dbReference type="Proteomes" id="UP000003280">
    <property type="component" value="Unassembled WGS sequence"/>
</dbReference>
<sequence>MLTIANGFGEMRNLEEVCRDCDYREVGCHSKCRRYKNYKMMIGAIRKKRDKEKEYFDYLRERKLYKE</sequence>
<name>E0NNB7_9FIRM</name>
<gene>
    <name evidence="1" type="ORF">HMPREF9225_1656</name>
</gene>
<organism evidence="1 2">
    <name type="scientific">Peptoniphilus duerdenii ATCC BAA-1640</name>
    <dbReference type="NCBI Taxonomy" id="862517"/>
    <lineage>
        <taxon>Bacteria</taxon>
        <taxon>Bacillati</taxon>
        <taxon>Bacillota</taxon>
        <taxon>Tissierellia</taxon>
        <taxon>Tissierellales</taxon>
        <taxon>Peptoniphilaceae</taxon>
        <taxon>Peptoniphilus</taxon>
    </lineage>
</organism>
<keyword evidence="2" id="KW-1185">Reference proteome</keyword>